<feature type="binding site" evidence="2">
    <location>
        <position position="175"/>
    </location>
    <ligand>
        <name>Fe cation</name>
        <dbReference type="ChEBI" id="CHEBI:24875"/>
        <label>2</label>
    </ligand>
</feature>
<evidence type="ECO:0000313" key="4">
    <source>
        <dbReference type="Proteomes" id="UP000824093"/>
    </source>
</evidence>
<dbReference type="CDD" id="cd07382">
    <property type="entry name" value="MPP_DR1281"/>
    <property type="match status" value="1"/>
</dbReference>
<dbReference type="InterPro" id="IPR005235">
    <property type="entry name" value="YmdB-like"/>
</dbReference>
<dbReference type="EMBL" id="DVNH01000048">
    <property type="protein sequence ID" value="HIU52218.1"/>
    <property type="molecule type" value="Genomic_DNA"/>
</dbReference>
<dbReference type="NCBIfam" id="TIGR00282">
    <property type="entry name" value="TIGR00282 family metallophosphoesterase"/>
    <property type="match status" value="1"/>
</dbReference>
<dbReference type="GO" id="GO:0046872">
    <property type="term" value="F:metal ion binding"/>
    <property type="evidence" value="ECO:0007669"/>
    <property type="project" value="UniProtKB-KW"/>
</dbReference>
<dbReference type="InterPro" id="IPR029052">
    <property type="entry name" value="Metallo-depent_PP-like"/>
</dbReference>
<dbReference type="SUPFAM" id="SSF56300">
    <property type="entry name" value="Metallo-dependent phosphatases"/>
    <property type="match status" value="1"/>
</dbReference>
<feature type="active site" description="Proton donor" evidence="1">
    <location>
        <position position="68"/>
    </location>
</feature>
<feature type="binding site" evidence="2">
    <location>
        <position position="67"/>
    </location>
    <ligand>
        <name>Fe cation</name>
        <dbReference type="ChEBI" id="CHEBI:24875"/>
        <label>2</label>
    </ligand>
</feature>
<dbReference type="Gene3D" id="3.60.21.10">
    <property type="match status" value="1"/>
</dbReference>
<accession>A0A9D1M251</accession>
<dbReference type="Proteomes" id="UP000824093">
    <property type="component" value="Unassembled WGS sequence"/>
</dbReference>
<protein>
    <submittedName>
        <fullName evidence="3">TIGR00282 family metallophosphoesterase</fullName>
    </submittedName>
</protein>
<reference evidence="3" key="1">
    <citation type="submission" date="2020-10" db="EMBL/GenBank/DDBJ databases">
        <authorList>
            <person name="Gilroy R."/>
        </authorList>
    </citation>
    <scope>NUCLEOTIDE SEQUENCE</scope>
    <source>
        <strain evidence="3">CHK195-15760</strain>
    </source>
</reference>
<evidence type="ECO:0000313" key="3">
    <source>
        <dbReference type="EMBL" id="HIU52218.1"/>
    </source>
</evidence>
<feature type="binding site" evidence="2">
    <location>
        <position position="39"/>
    </location>
    <ligand>
        <name>Fe cation</name>
        <dbReference type="ChEBI" id="CHEBI:24875"/>
        <label>1</label>
    </ligand>
</feature>
<name>A0A9D1M251_9FIRM</name>
<reference evidence="3" key="2">
    <citation type="journal article" date="2021" name="PeerJ">
        <title>Extensive microbial diversity within the chicken gut microbiome revealed by metagenomics and culture.</title>
        <authorList>
            <person name="Gilroy R."/>
            <person name="Ravi A."/>
            <person name="Getino M."/>
            <person name="Pursley I."/>
            <person name="Horton D.L."/>
            <person name="Alikhan N.F."/>
            <person name="Baker D."/>
            <person name="Gharbi K."/>
            <person name="Hall N."/>
            <person name="Watson M."/>
            <person name="Adriaenssens E.M."/>
            <person name="Foster-Nyarko E."/>
            <person name="Jarju S."/>
            <person name="Secka A."/>
            <person name="Antonio M."/>
            <person name="Oren A."/>
            <person name="Chaudhuri R.R."/>
            <person name="La Ragione R."/>
            <person name="Hildebrand F."/>
            <person name="Pallen M.J."/>
        </authorList>
    </citation>
    <scope>NUCLEOTIDE SEQUENCE</scope>
    <source>
        <strain evidence="3">CHK195-15760</strain>
    </source>
</reference>
<evidence type="ECO:0000256" key="2">
    <source>
        <dbReference type="PIRSR" id="PIRSR004789-51"/>
    </source>
</evidence>
<feature type="binding site" evidence="2">
    <location>
        <position position="39"/>
    </location>
    <ligand>
        <name>Fe cation</name>
        <dbReference type="ChEBI" id="CHEBI:24875"/>
        <label>2</label>
    </ligand>
</feature>
<feature type="binding site" evidence="2">
    <location>
        <position position="150"/>
    </location>
    <ligand>
        <name>Fe cation</name>
        <dbReference type="ChEBI" id="CHEBI:24875"/>
        <label>2</label>
    </ligand>
</feature>
<keyword evidence="2" id="KW-0479">Metal-binding</keyword>
<comment type="caution">
    <text evidence="3">The sequence shown here is derived from an EMBL/GenBank/DDBJ whole genome shotgun (WGS) entry which is preliminary data.</text>
</comment>
<dbReference type="PIRSF" id="PIRSF004789">
    <property type="entry name" value="DR1281"/>
    <property type="match status" value="1"/>
</dbReference>
<organism evidence="3 4">
    <name type="scientific">Candidatus Merdicola faecigallinarum</name>
    <dbReference type="NCBI Taxonomy" id="2840862"/>
    <lineage>
        <taxon>Bacteria</taxon>
        <taxon>Bacillati</taxon>
        <taxon>Bacillota</taxon>
        <taxon>Clostridia</taxon>
        <taxon>Candidatus Merdicola</taxon>
    </lineage>
</organism>
<dbReference type="PANTHER" id="PTHR36303:SF1">
    <property type="entry name" value="2',3'-CYCLIC-NUCLEOTIDE 2'-PHOSPHODIESTERASE"/>
    <property type="match status" value="1"/>
</dbReference>
<feature type="binding site" evidence="2">
    <location>
        <position position="177"/>
    </location>
    <ligand>
        <name>Fe cation</name>
        <dbReference type="ChEBI" id="CHEBI:24875"/>
        <label>1</label>
    </ligand>
</feature>
<proteinExistence type="predicted"/>
<feature type="binding site" evidence="2">
    <location>
        <position position="40"/>
    </location>
    <ligand>
        <name>Fe cation</name>
        <dbReference type="ChEBI" id="CHEBI:24875"/>
        <label>1</label>
    </ligand>
</feature>
<dbReference type="GO" id="GO:0004113">
    <property type="term" value="F:2',3'-cyclic-nucleotide 3'-phosphodiesterase activity"/>
    <property type="evidence" value="ECO:0007669"/>
    <property type="project" value="TreeGrafter"/>
</dbReference>
<feature type="binding site" evidence="2">
    <location>
        <position position="8"/>
    </location>
    <ligand>
        <name>Fe cation</name>
        <dbReference type="ChEBI" id="CHEBI:24875"/>
        <label>1</label>
    </ligand>
</feature>
<sequence length="257" mass="28308">MKILAVGDIVGESGVKKAVEVIPKLKEEEKIDFIVVNGENAAGGMGITRRIFDELIESGADVVTMGNHTWGKKEIFSFIDHPKIVRPANYTAGLPGKGYGIYFCRDKKIAVMNLIARTSMGILSENPFIVAEEIIKNIKDEVDIIIVDFHGEATAEKIAMGYFLDGKASIVYGTHTHVQTADETILPNGTAYITDIGKTGPKHSVIGMDIEVSLKRFVTSLPERYQLADGEASFNSCLFEINDENNQIMKIKRINIE</sequence>
<gene>
    <name evidence="3" type="ORF">IAB70_06380</name>
</gene>
<dbReference type="Pfam" id="PF13277">
    <property type="entry name" value="YmdB"/>
    <property type="match status" value="1"/>
</dbReference>
<evidence type="ECO:0000256" key="1">
    <source>
        <dbReference type="PIRSR" id="PIRSR004789-50"/>
    </source>
</evidence>
<dbReference type="PANTHER" id="PTHR36303">
    <property type="entry name" value="2',3'-CYCLIC-NUCLEOTIDE 2'-PHOSPHODIESTERASE"/>
    <property type="match status" value="1"/>
</dbReference>
<dbReference type="AlphaFoldDB" id="A0A9D1M251"/>